<feature type="region of interest" description="Disordered" evidence="1">
    <location>
        <begin position="118"/>
        <end position="144"/>
    </location>
</feature>
<dbReference type="InterPro" id="IPR029044">
    <property type="entry name" value="Nucleotide-diphossugar_trans"/>
</dbReference>
<evidence type="ECO:0000256" key="1">
    <source>
        <dbReference type="SAM" id="MobiDB-lite"/>
    </source>
</evidence>
<feature type="compositionally biased region" description="Basic residues" evidence="1">
    <location>
        <begin position="133"/>
        <end position="144"/>
    </location>
</feature>
<comment type="caution">
    <text evidence="2">The sequence shown here is derived from an EMBL/GenBank/DDBJ whole genome shotgun (WGS) entry which is preliminary data.</text>
</comment>
<proteinExistence type="predicted"/>
<keyword evidence="3" id="KW-1185">Reference proteome</keyword>
<evidence type="ECO:0000313" key="2">
    <source>
        <dbReference type="EMBL" id="NMH93163.1"/>
    </source>
</evidence>
<organism evidence="2 3">
    <name type="scientific">Pseudonocardia bannensis</name>
    <dbReference type="NCBI Taxonomy" id="630973"/>
    <lineage>
        <taxon>Bacteria</taxon>
        <taxon>Bacillati</taxon>
        <taxon>Actinomycetota</taxon>
        <taxon>Actinomycetes</taxon>
        <taxon>Pseudonocardiales</taxon>
        <taxon>Pseudonocardiaceae</taxon>
        <taxon>Pseudonocardia</taxon>
    </lineage>
</organism>
<protein>
    <submittedName>
        <fullName evidence="2">Uncharacterized protein</fullName>
    </submittedName>
</protein>
<accession>A0A848DKT6</accession>
<gene>
    <name evidence="2" type="ORF">HF519_16600</name>
</gene>
<dbReference type="RefSeq" id="WP_169413864.1">
    <property type="nucleotide sequence ID" value="NZ_JAAXKZ010000059.1"/>
</dbReference>
<evidence type="ECO:0000313" key="3">
    <source>
        <dbReference type="Proteomes" id="UP000586918"/>
    </source>
</evidence>
<sequence>MLSTDADTTVPKDWATAHLWFARDGAHGVAGLADLRGLSRLSADAVERYRAVVAGGMHGSRHEHAYAADLGLRADASLAVGGFPRDGHGEDHGLWRRMGAAGYRLAQPTDVRVRTSARLRGRATGGLADPLRSLHRPAPRRGGA</sequence>
<dbReference type="Proteomes" id="UP000586918">
    <property type="component" value="Unassembled WGS sequence"/>
</dbReference>
<dbReference type="EMBL" id="JAAXKZ010000059">
    <property type="protein sequence ID" value="NMH93163.1"/>
    <property type="molecule type" value="Genomic_DNA"/>
</dbReference>
<dbReference type="AlphaFoldDB" id="A0A848DKT6"/>
<reference evidence="2 3" key="1">
    <citation type="submission" date="2020-04" db="EMBL/GenBank/DDBJ databases">
        <authorList>
            <person name="Klaysubun C."/>
            <person name="Duangmal K."/>
            <person name="Lipun K."/>
        </authorList>
    </citation>
    <scope>NUCLEOTIDE SEQUENCE [LARGE SCALE GENOMIC DNA]</scope>
    <source>
        <strain evidence="2 3">DSM 45300</strain>
    </source>
</reference>
<name>A0A848DKT6_9PSEU</name>
<dbReference type="SUPFAM" id="SSF53448">
    <property type="entry name" value="Nucleotide-diphospho-sugar transferases"/>
    <property type="match status" value="1"/>
</dbReference>